<comment type="caution">
    <text evidence="1">The sequence shown here is derived from an EMBL/GenBank/DDBJ whole genome shotgun (WGS) entry which is preliminary data.</text>
</comment>
<dbReference type="EMBL" id="LECT01000028">
    <property type="protein sequence ID" value="KLU04331.1"/>
    <property type="molecule type" value="Genomic_DNA"/>
</dbReference>
<organism evidence="1 2">
    <name type="scientific">Rhodopirellula islandica</name>
    <dbReference type="NCBI Taxonomy" id="595434"/>
    <lineage>
        <taxon>Bacteria</taxon>
        <taxon>Pseudomonadati</taxon>
        <taxon>Planctomycetota</taxon>
        <taxon>Planctomycetia</taxon>
        <taxon>Pirellulales</taxon>
        <taxon>Pirellulaceae</taxon>
        <taxon>Rhodopirellula</taxon>
    </lineage>
</organism>
<dbReference type="Proteomes" id="UP000036367">
    <property type="component" value="Unassembled WGS sequence"/>
</dbReference>
<name>A0A0J1BCT4_RHOIS</name>
<proteinExistence type="predicted"/>
<dbReference type="AlphaFoldDB" id="A0A0J1BCT4"/>
<protein>
    <submittedName>
        <fullName evidence="1">Uncharacterized protein</fullName>
    </submittedName>
</protein>
<gene>
    <name evidence="1" type="ORF">RISK_003385</name>
</gene>
<evidence type="ECO:0000313" key="1">
    <source>
        <dbReference type="EMBL" id="KLU04331.1"/>
    </source>
</evidence>
<dbReference type="STRING" id="595434.RISK_003385"/>
<reference evidence="1" key="1">
    <citation type="submission" date="2015-05" db="EMBL/GenBank/DDBJ databases">
        <title>Permanent draft genome of Rhodopirellula islandicus K833.</title>
        <authorList>
            <person name="Kizina J."/>
            <person name="Richter M."/>
            <person name="Glockner F.O."/>
            <person name="Harder J."/>
        </authorList>
    </citation>
    <scope>NUCLEOTIDE SEQUENCE [LARGE SCALE GENOMIC DNA]</scope>
    <source>
        <strain evidence="1">K833</strain>
    </source>
</reference>
<accession>A0A0J1BCT4</accession>
<sequence>MRWAVTMRCVAEAKHRVVVLSSQAREPDCIRLSPAFQFGRY</sequence>
<evidence type="ECO:0000313" key="2">
    <source>
        <dbReference type="Proteomes" id="UP000036367"/>
    </source>
</evidence>
<keyword evidence="2" id="KW-1185">Reference proteome</keyword>
<dbReference type="PATRIC" id="fig|595434.4.peg.3225"/>